<dbReference type="AlphaFoldDB" id="A0AAN9V1T0"/>
<sequence>MAKVLEAIKKLTADINGNWDFISAELSADIATTKIKLSTIDERQVDSEERLKSVEDKLPDSYHPQLLIDFTVFNRIDLDHFCTFSDSSPLNCKIENYTGFNELGATD</sequence>
<comment type="caution">
    <text evidence="1">The sequence shown here is derived from an EMBL/GenBank/DDBJ whole genome shotgun (WGS) entry which is preliminary data.</text>
</comment>
<evidence type="ECO:0000313" key="1">
    <source>
        <dbReference type="EMBL" id="KAK7790037.1"/>
    </source>
</evidence>
<keyword evidence="2" id="KW-1185">Reference proteome</keyword>
<reference evidence="1 2" key="1">
    <citation type="submission" date="2024-03" db="EMBL/GenBank/DDBJ databases">
        <title>The genome assembly and annotation of the cricket Gryllus longicercus Weissman &amp; Gray.</title>
        <authorList>
            <person name="Szrajer S."/>
            <person name="Gray D."/>
            <person name="Ylla G."/>
        </authorList>
    </citation>
    <scope>NUCLEOTIDE SEQUENCE [LARGE SCALE GENOMIC DNA]</scope>
    <source>
        <strain evidence="1">DAG 2021-001</strain>
        <tissue evidence="1">Whole body minus gut</tissue>
    </source>
</reference>
<proteinExistence type="predicted"/>
<dbReference type="Proteomes" id="UP001378592">
    <property type="component" value="Unassembled WGS sequence"/>
</dbReference>
<accession>A0AAN9V1T0</accession>
<gene>
    <name evidence="1" type="ORF">R5R35_008244</name>
</gene>
<dbReference type="EMBL" id="JAZDUA010000670">
    <property type="protein sequence ID" value="KAK7790037.1"/>
    <property type="molecule type" value="Genomic_DNA"/>
</dbReference>
<organism evidence="1 2">
    <name type="scientific">Gryllus longicercus</name>
    <dbReference type="NCBI Taxonomy" id="2509291"/>
    <lineage>
        <taxon>Eukaryota</taxon>
        <taxon>Metazoa</taxon>
        <taxon>Ecdysozoa</taxon>
        <taxon>Arthropoda</taxon>
        <taxon>Hexapoda</taxon>
        <taxon>Insecta</taxon>
        <taxon>Pterygota</taxon>
        <taxon>Neoptera</taxon>
        <taxon>Polyneoptera</taxon>
        <taxon>Orthoptera</taxon>
        <taxon>Ensifera</taxon>
        <taxon>Gryllidea</taxon>
        <taxon>Grylloidea</taxon>
        <taxon>Gryllidae</taxon>
        <taxon>Gryllinae</taxon>
        <taxon>Gryllus</taxon>
    </lineage>
</organism>
<protein>
    <submittedName>
        <fullName evidence="1">Uncharacterized protein</fullName>
    </submittedName>
</protein>
<name>A0AAN9V1T0_9ORTH</name>
<evidence type="ECO:0000313" key="2">
    <source>
        <dbReference type="Proteomes" id="UP001378592"/>
    </source>
</evidence>